<dbReference type="InterPro" id="IPR034660">
    <property type="entry name" value="DinB/YfiT-like"/>
</dbReference>
<dbReference type="GO" id="GO:0046872">
    <property type="term" value="F:metal ion binding"/>
    <property type="evidence" value="ECO:0007669"/>
    <property type="project" value="InterPro"/>
</dbReference>
<dbReference type="STRING" id="235985.SAMN05414137_10793"/>
<gene>
    <name evidence="2" type="ORF">SAMN05414137_10793</name>
</gene>
<evidence type="ECO:0000313" key="2">
    <source>
        <dbReference type="EMBL" id="SEL27500.1"/>
    </source>
</evidence>
<dbReference type="Proteomes" id="UP000183015">
    <property type="component" value="Unassembled WGS sequence"/>
</dbReference>
<dbReference type="EMBL" id="FOAZ01000007">
    <property type="protein sequence ID" value="SEL27500.1"/>
    <property type="molecule type" value="Genomic_DNA"/>
</dbReference>
<accession>A0A1H7NV03</accession>
<evidence type="ECO:0000259" key="1">
    <source>
        <dbReference type="Pfam" id="PF11716"/>
    </source>
</evidence>
<keyword evidence="3" id="KW-1185">Reference proteome</keyword>
<organism evidence="2 3">
    <name type="scientific">Streptacidiphilus jiangxiensis</name>
    <dbReference type="NCBI Taxonomy" id="235985"/>
    <lineage>
        <taxon>Bacteria</taxon>
        <taxon>Bacillati</taxon>
        <taxon>Actinomycetota</taxon>
        <taxon>Actinomycetes</taxon>
        <taxon>Kitasatosporales</taxon>
        <taxon>Streptomycetaceae</taxon>
        <taxon>Streptacidiphilus</taxon>
    </lineage>
</organism>
<protein>
    <submittedName>
        <fullName evidence="2">TIGR03086 family protein</fullName>
    </submittedName>
</protein>
<dbReference type="InterPro" id="IPR017520">
    <property type="entry name" value="CHP03086"/>
</dbReference>
<dbReference type="Gene3D" id="1.20.120.450">
    <property type="entry name" value="dinb family like domain"/>
    <property type="match status" value="1"/>
</dbReference>
<dbReference type="NCBIfam" id="TIGR03083">
    <property type="entry name" value="maleylpyruvate isomerase family mycothiol-dependent enzyme"/>
    <property type="match status" value="1"/>
</dbReference>
<dbReference type="NCBIfam" id="TIGR03086">
    <property type="entry name" value="TIGR03086 family metal-binding protein"/>
    <property type="match status" value="1"/>
</dbReference>
<dbReference type="InterPro" id="IPR017517">
    <property type="entry name" value="Maleyloyr_isom"/>
</dbReference>
<reference evidence="3" key="1">
    <citation type="submission" date="2016-10" db="EMBL/GenBank/DDBJ databases">
        <authorList>
            <person name="Varghese N."/>
        </authorList>
    </citation>
    <scope>NUCLEOTIDE SEQUENCE [LARGE SCALE GENOMIC DNA]</scope>
    <source>
        <strain evidence="3">DSM 45096 / BCRC 16803 / CGMCC 4.1857 / CIP 109030 / JCM 12277 / KCTC 19219 / NBRC 100920 / 33214</strain>
    </source>
</reference>
<feature type="domain" description="Mycothiol-dependent maleylpyruvate isomerase metal-binding" evidence="1">
    <location>
        <begin position="18"/>
        <end position="138"/>
    </location>
</feature>
<name>A0A1H7NV03_STRJI</name>
<dbReference type="RefSeq" id="WP_042444863.1">
    <property type="nucleotide sequence ID" value="NZ_BBPN01000008.1"/>
</dbReference>
<dbReference type="Pfam" id="PF11716">
    <property type="entry name" value="MDMPI_N"/>
    <property type="match status" value="1"/>
</dbReference>
<evidence type="ECO:0000313" key="3">
    <source>
        <dbReference type="Proteomes" id="UP000183015"/>
    </source>
</evidence>
<dbReference type="InterPro" id="IPR024344">
    <property type="entry name" value="MDMPI_metal-binding"/>
</dbReference>
<sequence length="202" mass="21725">MVTDRQDDADTLPQHYSAALDHFGHLVRQIEPYQWGHRTPCRQWSVRALVNHVIVQQLWVPPLLAGTPAVALADREGTDALGPAPVLAWKRAATLAEEAVHTTGALDRTVVLWAGSASAAHLCSQIAMDTVVHAWDLACGLGAEERLPDPLVDFALRELSGYADRLPATGLFDPPLSAPHGADPQTRLLALTGRSAADSGQR</sequence>
<dbReference type="eggNOG" id="COG1576">
    <property type="taxonomic scope" value="Bacteria"/>
</dbReference>
<dbReference type="AlphaFoldDB" id="A0A1H7NV03"/>
<proteinExistence type="predicted"/>
<dbReference type="OrthoDB" id="5185819at2"/>
<dbReference type="SUPFAM" id="SSF109854">
    <property type="entry name" value="DinB/YfiT-like putative metalloenzymes"/>
    <property type="match status" value="1"/>
</dbReference>